<keyword evidence="4" id="KW-1185">Reference proteome</keyword>
<evidence type="ECO:0000313" key="3">
    <source>
        <dbReference type="EMBL" id="CAI9089494.1"/>
    </source>
</evidence>
<evidence type="ECO:0000313" key="4">
    <source>
        <dbReference type="Proteomes" id="UP001161247"/>
    </source>
</evidence>
<gene>
    <name evidence="3" type="ORF">OLC1_LOCUS1827</name>
</gene>
<dbReference type="SUPFAM" id="SSF81383">
    <property type="entry name" value="F-box domain"/>
    <property type="match status" value="1"/>
</dbReference>
<protein>
    <submittedName>
        <fullName evidence="3">OLC1v1024081C1</fullName>
    </submittedName>
</protein>
<sequence>MDKIDTTPGGKTSYCYHGGGRQDDDDYLPEWFLLELLVKLPANDVFRFKSVSKQWFNFISDPPLRALYFSRQPKPIRCPLLFVSTAYKCFDTLTDPNQSDSSAYGRDRDNLTLPTPLIRRGGNREIRPFYNRAADKGFILAEVAAVAHLYGELVVYNAVTGQSCERLPNPRRKENNCSLGFITQVDDGSGFLTDYKIVSVASQMQFRNFLDMSIFSSETRRWEDFRVQSEAPVNFCSYYYNRPVLVNTTLYWVHRSPGIILTYDPYANPNQLRIIQLPTHLEDDSDYDDVSGVWKIVHGNDGFWETLKIWDLQENHHWRLGHTIQVGEILDLAPSNIGSSDNALFVSFHPSDPDVVYLDLESKGTLISCNVQTKRVDGVIPYWPSDEHYSSSKWFLLELSPWPVSIPPSLLAIYSHD</sequence>
<reference evidence="3" key="1">
    <citation type="submission" date="2023-03" db="EMBL/GenBank/DDBJ databases">
        <authorList>
            <person name="Julca I."/>
        </authorList>
    </citation>
    <scope>NUCLEOTIDE SEQUENCE</scope>
</reference>
<dbReference type="PANTHER" id="PTHR31672">
    <property type="entry name" value="BNACNNG10540D PROTEIN"/>
    <property type="match status" value="1"/>
</dbReference>
<accession>A0AAV1C1F8</accession>
<dbReference type="Proteomes" id="UP001161247">
    <property type="component" value="Chromosome 1"/>
</dbReference>
<organism evidence="3 4">
    <name type="scientific">Oldenlandia corymbosa var. corymbosa</name>
    <dbReference type="NCBI Taxonomy" id="529605"/>
    <lineage>
        <taxon>Eukaryota</taxon>
        <taxon>Viridiplantae</taxon>
        <taxon>Streptophyta</taxon>
        <taxon>Embryophyta</taxon>
        <taxon>Tracheophyta</taxon>
        <taxon>Spermatophyta</taxon>
        <taxon>Magnoliopsida</taxon>
        <taxon>eudicotyledons</taxon>
        <taxon>Gunneridae</taxon>
        <taxon>Pentapetalae</taxon>
        <taxon>asterids</taxon>
        <taxon>lamiids</taxon>
        <taxon>Gentianales</taxon>
        <taxon>Rubiaceae</taxon>
        <taxon>Rubioideae</taxon>
        <taxon>Spermacoceae</taxon>
        <taxon>Hedyotis-Oldenlandia complex</taxon>
        <taxon>Oldenlandia</taxon>
    </lineage>
</organism>
<dbReference type="EMBL" id="OX459118">
    <property type="protein sequence ID" value="CAI9089494.1"/>
    <property type="molecule type" value="Genomic_DNA"/>
</dbReference>
<feature type="domain" description="F-box" evidence="1">
    <location>
        <begin position="33"/>
        <end position="65"/>
    </location>
</feature>
<dbReference type="AlphaFoldDB" id="A0AAV1C1F8"/>
<dbReference type="InterPro" id="IPR036047">
    <property type="entry name" value="F-box-like_dom_sf"/>
</dbReference>
<dbReference type="InterPro" id="IPR050796">
    <property type="entry name" value="SCF_F-box_component"/>
</dbReference>
<feature type="domain" description="F-box protein At3g26010-like beta-propeller" evidence="2">
    <location>
        <begin position="123"/>
        <end position="375"/>
    </location>
</feature>
<proteinExistence type="predicted"/>
<dbReference type="Pfam" id="PF24750">
    <property type="entry name" value="b-prop_At3g26010-like"/>
    <property type="match status" value="1"/>
</dbReference>
<dbReference type="InterPro" id="IPR001810">
    <property type="entry name" value="F-box_dom"/>
</dbReference>
<evidence type="ECO:0000259" key="1">
    <source>
        <dbReference type="Pfam" id="PF00646"/>
    </source>
</evidence>
<dbReference type="InterPro" id="IPR056592">
    <property type="entry name" value="Beta-prop_At3g26010-like"/>
</dbReference>
<name>A0AAV1C1F8_OLDCO</name>
<dbReference type="Pfam" id="PF00646">
    <property type="entry name" value="F-box"/>
    <property type="match status" value="1"/>
</dbReference>
<evidence type="ECO:0000259" key="2">
    <source>
        <dbReference type="Pfam" id="PF24750"/>
    </source>
</evidence>